<dbReference type="InterPro" id="IPR020476">
    <property type="entry name" value="Nudix_hydrolase"/>
</dbReference>
<evidence type="ECO:0000256" key="2">
    <source>
        <dbReference type="ARBA" id="ARBA00022801"/>
    </source>
</evidence>
<dbReference type="Gene3D" id="3.90.79.10">
    <property type="entry name" value="Nucleoside Triphosphate Pyrophosphohydrolase"/>
    <property type="match status" value="1"/>
</dbReference>
<gene>
    <name evidence="5" type="ORF">J0X15_01495</name>
</gene>
<dbReference type="PANTHER" id="PTHR43046">
    <property type="entry name" value="GDP-MANNOSE MANNOSYL HYDROLASE"/>
    <property type="match status" value="1"/>
</dbReference>
<evidence type="ECO:0000256" key="3">
    <source>
        <dbReference type="RuleBase" id="RU003476"/>
    </source>
</evidence>
<dbReference type="InterPro" id="IPR015797">
    <property type="entry name" value="NUDIX_hydrolase-like_dom_sf"/>
</dbReference>
<dbReference type="GO" id="GO:0016787">
    <property type="term" value="F:hydrolase activity"/>
    <property type="evidence" value="ECO:0007669"/>
    <property type="project" value="UniProtKB-KW"/>
</dbReference>
<organism evidence="5 6">
    <name type="scientific">Roseibium limicola</name>
    <dbReference type="NCBI Taxonomy" id="2816037"/>
    <lineage>
        <taxon>Bacteria</taxon>
        <taxon>Pseudomonadati</taxon>
        <taxon>Pseudomonadota</taxon>
        <taxon>Alphaproteobacteria</taxon>
        <taxon>Hyphomicrobiales</taxon>
        <taxon>Stappiaceae</taxon>
        <taxon>Roseibium</taxon>
    </lineage>
</organism>
<protein>
    <submittedName>
        <fullName evidence="5">NUDIX domain-containing protein</fullName>
    </submittedName>
</protein>
<sequence length="178" mass="19363">MQGFLLKLFSILPTGLVHGLSQMLALVRNGHTLGVRVLVVDSERQEILLVRHTYLRGWYLPGGGVERGETIAEAAVREVREELGVNLSGAPDLMGIYLNRKGLGRDHVALLLASSWASGNKYLEANEEIAEARVFSLNGLPEDLSPASRARIEAYRSGAFAGGQTKMGEWNPAVDRAP</sequence>
<dbReference type="PROSITE" id="PS00893">
    <property type="entry name" value="NUDIX_BOX"/>
    <property type="match status" value="1"/>
</dbReference>
<comment type="caution">
    <text evidence="5">The sequence shown here is derived from an EMBL/GenBank/DDBJ whole genome shotgun (WGS) entry which is preliminary data.</text>
</comment>
<keyword evidence="6" id="KW-1185">Reference proteome</keyword>
<evidence type="ECO:0000313" key="6">
    <source>
        <dbReference type="Proteomes" id="UP000664779"/>
    </source>
</evidence>
<dbReference type="PANTHER" id="PTHR43046:SF14">
    <property type="entry name" value="MUTT_NUDIX FAMILY PROTEIN"/>
    <property type="match status" value="1"/>
</dbReference>
<feature type="domain" description="Nudix hydrolase" evidence="4">
    <location>
        <begin position="30"/>
        <end position="157"/>
    </location>
</feature>
<dbReference type="Pfam" id="PF00293">
    <property type="entry name" value="NUDIX"/>
    <property type="match status" value="1"/>
</dbReference>
<dbReference type="AlphaFoldDB" id="A0A939J5A8"/>
<evidence type="ECO:0000259" key="4">
    <source>
        <dbReference type="PROSITE" id="PS51462"/>
    </source>
</evidence>
<comment type="cofactor">
    <cofactor evidence="1">
        <name>Mg(2+)</name>
        <dbReference type="ChEBI" id="CHEBI:18420"/>
    </cofactor>
</comment>
<dbReference type="RefSeq" id="WP_206937652.1">
    <property type="nucleotide sequence ID" value="NZ_JAFLNF010000001.1"/>
</dbReference>
<comment type="similarity">
    <text evidence="3">Belongs to the Nudix hydrolase family.</text>
</comment>
<accession>A0A939J5A8</accession>
<dbReference type="InterPro" id="IPR000086">
    <property type="entry name" value="NUDIX_hydrolase_dom"/>
</dbReference>
<dbReference type="Proteomes" id="UP000664779">
    <property type="component" value="Unassembled WGS sequence"/>
</dbReference>
<reference evidence="5" key="1">
    <citation type="submission" date="2021-03" db="EMBL/GenBank/DDBJ databases">
        <title>Roseibium sp. CAU 1637 isolated from Incheon.</title>
        <authorList>
            <person name="Kim W."/>
        </authorList>
    </citation>
    <scope>NUCLEOTIDE SEQUENCE</scope>
    <source>
        <strain evidence="5">CAU 1637</strain>
    </source>
</reference>
<dbReference type="EMBL" id="JAFLNF010000001">
    <property type="protein sequence ID" value="MBO0343882.1"/>
    <property type="molecule type" value="Genomic_DNA"/>
</dbReference>
<proteinExistence type="inferred from homology"/>
<dbReference type="PRINTS" id="PR00502">
    <property type="entry name" value="NUDIXFAMILY"/>
</dbReference>
<dbReference type="InterPro" id="IPR020084">
    <property type="entry name" value="NUDIX_hydrolase_CS"/>
</dbReference>
<dbReference type="SUPFAM" id="SSF55811">
    <property type="entry name" value="Nudix"/>
    <property type="match status" value="1"/>
</dbReference>
<name>A0A939J5A8_9HYPH</name>
<evidence type="ECO:0000313" key="5">
    <source>
        <dbReference type="EMBL" id="MBO0343882.1"/>
    </source>
</evidence>
<evidence type="ECO:0000256" key="1">
    <source>
        <dbReference type="ARBA" id="ARBA00001946"/>
    </source>
</evidence>
<dbReference type="PROSITE" id="PS51462">
    <property type="entry name" value="NUDIX"/>
    <property type="match status" value="1"/>
</dbReference>
<keyword evidence="2 3" id="KW-0378">Hydrolase</keyword>